<keyword evidence="1" id="KW-0812">Transmembrane</keyword>
<accession>A0A1L6MYQ4</accession>
<feature type="domain" description="FeoB-type G" evidence="2">
    <location>
        <begin position="19"/>
        <end position="191"/>
    </location>
</feature>
<dbReference type="KEGG" id="pabo:BCY86_07545"/>
<dbReference type="PANTHER" id="PTHR43185">
    <property type="entry name" value="FERROUS IRON TRANSPORT PROTEIN B"/>
    <property type="match status" value="1"/>
</dbReference>
<dbReference type="Pfam" id="PF07670">
    <property type="entry name" value="Gate"/>
    <property type="match status" value="2"/>
</dbReference>
<dbReference type="AlphaFoldDB" id="A0A1L6MYQ4"/>
<dbReference type="PROSITE" id="PS51711">
    <property type="entry name" value="G_FEOB"/>
    <property type="match status" value="1"/>
</dbReference>
<keyword evidence="1" id="KW-1133">Transmembrane helix</keyword>
<dbReference type="InterPro" id="IPR011642">
    <property type="entry name" value="Gate_dom"/>
</dbReference>
<dbReference type="Pfam" id="PF02421">
    <property type="entry name" value="FeoB_N"/>
    <property type="match status" value="1"/>
</dbReference>
<dbReference type="Pfam" id="PF07664">
    <property type="entry name" value="FeoB_C"/>
    <property type="match status" value="1"/>
</dbReference>
<dbReference type="InterPro" id="IPR027417">
    <property type="entry name" value="P-loop_NTPase"/>
</dbReference>
<dbReference type="InterPro" id="IPR030389">
    <property type="entry name" value="G_FEOB_dom"/>
</dbReference>
<dbReference type="InterPro" id="IPR050860">
    <property type="entry name" value="FeoB_GTPase"/>
</dbReference>
<evidence type="ECO:0000313" key="4">
    <source>
        <dbReference type="Proteomes" id="UP000185544"/>
    </source>
</evidence>
<dbReference type="GO" id="GO:0005525">
    <property type="term" value="F:GTP binding"/>
    <property type="evidence" value="ECO:0007669"/>
    <property type="project" value="InterPro"/>
</dbReference>
<feature type="transmembrane region" description="Helical" evidence="1">
    <location>
        <begin position="335"/>
        <end position="358"/>
    </location>
</feature>
<dbReference type="RefSeq" id="WP_075277214.1">
    <property type="nucleotide sequence ID" value="NZ_CP016908.1"/>
</dbReference>
<dbReference type="GO" id="GO:0015093">
    <property type="term" value="F:ferrous iron transmembrane transporter activity"/>
    <property type="evidence" value="ECO:0007669"/>
    <property type="project" value="InterPro"/>
</dbReference>
<feature type="transmembrane region" description="Helical" evidence="1">
    <location>
        <begin position="402"/>
        <end position="426"/>
    </location>
</feature>
<feature type="transmembrane region" description="Helical" evidence="1">
    <location>
        <begin position="618"/>
        <end position="636"/>
    </location>
</feature>
<proteinExistence type="predicted"/>
<feature type="transmembrane region" description="Helical" evidence="1">
    <location>
        <begin position="231"/>
        <end position="260"/>
    </location>
</feature>
<organism evidence="3 4">
    <name type="scientific">Pajaroellobacter abortibovis</name>
    <dbReference type="NCBI Taxonomy" id="1882918"/>
    <lineage>
        <taxon>Bacteria</taxon>
        <taxon>Pseudomonadati</taxon>
        <taxon>Myxococcota</taxon>
        <taxon>Polyangia</taxon>
        <taxon>Polyangiales</taxon>
        <taxon>Polyangiaceae</taxon>
    </lineage>
</organism>
<protein>
    <recommendedName>
        <fullName evidence="2">FeoB-type G domain-containing protein</fullName>
    </recommendedName>
</protein>
<sequence length="643" mass="70271">MREAAASVPYLPLLSKREPCHVLLIGRPNSGKSTLYNCLTQGAAKVGNYPGTTVDILESSPVVVGDQCFVLFDLPGIYSMKTANEQGTDEEITHQFLSQLAVNGEGCSFSLIQVLDGTQLPLHLGLTRELLHAGFAPLLVITQADRLAQRGQALNIDLLEQTLGLPALLVDARDEISRAPLFETLIDLTVRRISSSESVWDPYTLTQRVLTPFLPKNTSEWDQRSAQLDRILLHPVAGLLLFGSLLVTLLAAIFFVSHFITQTLEQVLAWIETALLDQWGQHLFSSFLINGLLEGGGTLLAFVPQVVMLTVAIECLEASGYLVRGAFLVDRFLRFFGLSGSSFLPLLMGHACAVPAIGATRVIRDTLERLTALLVIPLMTCSARLPTYSLLISAFFASAGPWVQALLFLGMYGCGVAMGLVVAWLLRRTVIRGRSLPLLAEIPPYRFPKARVILSAAKRDAVRFIKEVGVSILIASSLMWVFLTLPSPIHSLRNDSQELDGTVAIEESIAATLGKALEPVTNLIGFDWRINVGLIGALGAREVMVGTLSVVFGLEGEEAKEPILPLAQRIQKATKPDGTAAYTAATGFALLTFFLLACQCTSTLAAIHRETRTWKWPLFLFAYTYALAYACAWLAYRLVQLFR</sequence>
<dbReference type="SUPFAM" id="SSF52540">
    <property type="entry name" value="P-loop containing nucleoside triphosphate hydrolases"/>
    <property type="match status" value="1"/>
</dbReference>
<reference evidence="3 4" key="1">
    <citation type="submission" date="2016-08" db="EMBL/GenBank/DDBJ databases">
        <title>Identification and validation of antigenic proteins from Pajaroellobacter abortibovis using de-novo genome sequence assembly and reverse vaccinology.</title>
        <authorList>
            <person name="Welly B.T."/>
            <person name="Miller M.R."/>
            <person name="Stott J.L."/>
            <person name="Blanchard M.T."/>
            <person name="Islas-Trejo A.D."/>
            <person name="O'Rourke S.M."/>
            <person name="Young A.E."/>
            <person name="Medrano J.F."/>
            <person name="Van Eenennaam A.L."/>
        </authorList>
    </citation>
    <scope>NUCLEOTIDE SEQUENCE [LARGE SCALE GENOMIC DNA]</scope>
    <source>
        <strain evidence="3 4">BTF92-0548A/99-0131</strain>
    </source>
</reference>
<feature type="transmembrane region" description="Helical" evidence="1">
    <location>
        <begin position="468"/>
        <end position="489"/>
    </location>
</feature>
<dbReference type="STRING" id="1882918.BCY86_07545"/>
<dbReference type="PRINTS" id="PR00326">
    <property type="entry name" value="GTP1OBG"/>
</dbReference>
<dbReference type="Gene3D" id="3.40.50.300">
    <property type="entry name" value="P-loop containing nucleotide triphosphate hydrolases"/>
    <property type="match status" value="1"/>
</dbReference>
<dbReference type="OrthoDB" id="9809127at2"/>
<feature type="transmembrane region" description="Helical" evidence="1">
    <location>
        <begin position="370"/>
        <end position="396"/>
    </location>
</feature>
<dbReference type="GO" id="GO:0005886">
    <property type="term" value="C:plasma membrane"/>
    <property type="evidence" value="ECO:0007669"/>
    <property type="project" value="TreeGrafter"/>
</dbReference>
<name>A0A1L6MYQ4_9BACT</name>
<evidence type="ECO:0000313" key="3">
    <source>
        <dbReference type="EMBL" id="APS00545.1"/>
    </source>
</evidence>
<dbReference type="EMBL" id="CP016908">
    <property type="protein sequence ID" value="APS00545.1"/>
    <property type="molecule type" value="Genomic_DNA"/>
</dbReference>
<evidence type="ECO:0000259" key="2">
    <source>
        <dbReference type="PROSITE" id="PS51711"/>
    </source>
</evidence>
<gene>
    <name evidence="3" type="ORF">BCY86_07545</name>
</gene>
<dbReference type="InterPro" id="IPR006073">
    <property type="entry name" value="GTP-bd"/>
</dbReference>
<dbReference type="Proteomes" id="UP000185544">
    <property type="component" value="Chromosome"/>
</dbReference>
<dbReference type="PANTHER" id="PTHR43185:SF1">
    <property type="entry name" value="FE(2+) TRANSPORTER FEOB"/>
    <property type="match status" value="1"/>
</dbReference>
<feature type="transmembrane region" description="Helical" evidence="1">
    <location>
        <begin position="581"/>
        <end position="606"/>
    </location>
</feature>
<evidence type="ECO:0000256" key="1">
    <source>
        <dbReference type="SAM" id="Phobius"/>
    </source>
</evidence>
<keyword evidence="4" id="KW-1185">Reference proteome</keyword>
<dbReference type="InterPro" id="IPR011640">
    <property type="entry name" value="Fe2_transport_prot_B_C"/>
</dbReference>
<keyword evidence="1" id="KW-0472">Membrane</keyword>